<dbReference type="EMBL" id="AWUE01021405">
    <property type="protein sequence ID" value="OMO62363.1"/>
    <property type="molecule type" value="Genomic_DNA"/>
</dbReference>
<keyword evidence="4" id="KW-0472">Membrane</keyword>
<dbReference type="Proteomes" id="UP000187203">
    <property type="component" value="Unassembled WGS sequence"/>
</dbReference>
<evidence type="ECO:0000313" key="9">
    <source>
        <dbReference type="Proteomes" id="UP000187203"/>
    </source>
</evidence>
<evidence type="ECO:0000256" key="3">
    <source>
        <dbReference type="ARBA" id="ARBA00022989"/>
    </source>
</evidence>
<evidence type="ECO:0000313" key="8">
    <source>
        <dbReference type="EMBL" id="OMO62363.1"/>
    </source>
</evidence>
<keyword evidence="9" id="KW-1185">Reference proteome</keyword>
<evidence type="ECO:0000256" key="6">
    <source>
        <dbReference type="ARBA" id="ARBA00034303"/>
    </source>
</evidence>
<dbReference type="OrthoDB" id="77878at2759"/>
<comment type="similarity">
    <text evidence="1">Belongs to the TMEM53 family.</text>
</comment>
<gene>
    <name evidence="8" type="ORF">COLO4_33108</name>
</gene>
<dbReference type="InterPro" id="IPR008547">
    <property type="entry name" value="DUF829_TMEM53"/>
</dbReference>
<keyword evidence="5" id="KW-0539">Nucleus</keyword>
<evidence type="ECO:0000256" key="5">
    <source>
        <dbReference type="ARBA" id="ARBA00023242"/>
    </source>
</evidence>
<evidence type="ECO:0000256" key="2">
    <source>
        <dbReference type="ARBA" id="ARBA00022692"/>
    </source>
</evidence>
<dbReference type="PANTHER" id="PTHR12265">
    <property type="entry name" value="TRANSMEMBRANE PROTEIN 53"/>
    <property type="match status" value="1"/>
</dbReference>
<keyword evidence="3" id="KW-1133">Transmembrane helix</keyword>
<name>A0A1R3GW96_9ROSI</name>
<evidence type="ECO:0000256" key="4">
    <source>
        <dbReference type="ARBA" id="ARBA00023136"/>
    </source>
</evidence>
<dbReference type="SUPFAM" id="SSF53474">
    <property type="entry name" value="alpha/beta-Hydrolases"/>
    <property type="match status" value="1"/>
</dbReference>
<sequence>MGSLSGSIQRPLVAAAAIAVASASSDFSVKLLSSPAETCSTSGQVETAISSSSSQESSFSLVDHISTSKLSNLSFVARIRVPVPSVNFPVASSGQNFVPNVLGSSVASSPLLTSLYQSAELAKSSKPAAFPESIPTSAPDILYRWHLPEPTAIDVSSDCSSEKSRTVVVLLGWLGSKQKHLKRYAEWYTSRGYHAITFTFPMIDIISYQAGGKAEQNIDMLVNHLAGWLEGEHGKNLVFHTFSNTGWLTYGAILEKFKKQDPSLTGRIRGCIVDSAPVAAPDPQVWASGFSAAFLKKHSVATKGLATSSESDIGALVGRRELAETKPAVTEAALLLVLEKFFGVVLNLPTVNRRLSDVLCLLSSEQPTCPQLYIYSSADRVIPADYVESFIEKQRRSGRELISEEMGEKEKESSQAYLKLKVALGPKGWPSLTRHSPPETAKTEEGIDSTV</sequence>
<dbReference type="GO" id="GO:0005640">
    <property type="term" value="C:nuclear outer membrane"/>
    <property type="evidence" value="ECO:0007669"/>
    <property type="project" value="UniProtKB-SubCell"/>
</dbReference>
<keyword evidence="2" id="KW-0812">Transmembrane</keyword>
<evidence type="ECO:0000256" key="1">
    <source>
        <dbReference type="ARBA" id="ARBA00007387"/>
    </source>
</evidence>
<dbReference type="PANTHER" id="PTHR12265:SF30">
    <property type="entry name" value="TRANSMEMBRANE PROTEIN 53"/>
    <property type="match status" value="1"/>
</dbReference>
<feature type="region of interest" description="Disordered" evidence="7">
    <location>
        <begin position="426"/>
        <end position="451"/>
    </location>
</feature>
<accession>A0A1R3GW96</accession>
<evidence type="ECO:0000256" key="7">
    <source>
        <dbReference type="SAM" id="MobiDB-lite"/>
    </source>
</evidence>
<dbReference type="InterPro" id="IPR029058">
    <property type="entry name" value="AB_hydrolase_fold"/>
</dbReference>
<comment type="subcellular location">
    <subcellularLocation>
        <location evidence="6">Nucleus outer membrane</location>
        <topology evidence="6">Single-pass membrane protein</topology>
    </subcellularLocation>
</comment>
<protein>
    <submittedName>
        <fullName evidence="8">Uncharacterized protein</fullName>
    </submittedName>
</protein>
<dbReference type="AlphaFoldDB" id="A0A1R3GW96"/>
<dbReference type="Gene3D" id="3.40.50.1820">
    <property type="entry name" value="alpha/beta hydrolase"/>
    <property type="match status" value="1"/>
</dbReference>
<comment type="caution">
    <text evidence="8">The sequence shown here is derived from an EMBL/GenBank/DDBJ whole genome shotgun (WGS) entry which is preliminary data.</text>
</comment>
<organism evidence="8 9">
    <name type="scientific">Corchorus olitorius</name>
    <dbReference type="NCBI Taxonomy" id="93759"/>
    <lineage>
        <taxon>Eukaryota</taxon>
        <taxon>Viridiplantae</taxon>
        <taxon>Streptophyta</taxon>
        <taxon>Embryophyta</taxon>
        <taxon>Tracheophyta</taxon>
        <taxon>Spermatophyta</taxon>
        <taxon>Magnoliopsida</taxon>
        <taxon>eudicotyledons</taxon>
        <taxon>Gunneridae</taxon>
        <taxon>Pentapetalae</taxon>
        <taxon>rosids</taxon>
        <taxon>malvids</taxon>
        <taxon>Malvales</taxon>
        <taxon>Malvaceae</taxon>
        <taxon>Grewioideae</taxon>
        <taxon>Apeibeae</taxon>
        <taxon>Corchorus</taxon>
    </lineage>
</organism>
<reference evidence="9" key="1">
    <citation type="submission" date="2013-09" db="EMBL/GenBank/DDBJ databases">
        <title>Corchorus olitorius genome sequencing.</title>
        <authorList>
            <person name="Alam M."/>
            <person name="Haque M.S."/>
            <person name="Islam M.S."/>
            <person name="Emdad E.M."/>
            <person name="Islam M.M."/>
            <person name="Ahmed B."/>
            <person name="Halim A."/>
            <person name="Hossen Q.M.M."/>
            <person name="Hossain M.Z."/>
            <person name="Ahmed R."/>
            <person name="Khan M.M."/>
            <person name="Islam R."/>
            <person name="Rashid M.M."/>
            <person name="Khan S.A."/>
            <person name="Rahman M.S."/>
            <person name="Alam M."/>
            <person name="Yahiya A.S."/>
            <person name="Khan M.S."/>
            <person name="Azam M.S."/>
            <person name="Haque T."/>
            <person name="Lashkar M.Z.H."/>
            <person name="Akhand A.I."/>
            <person name="Morshed G."/>
            <person name="Roy S."/>
            <person name="Uddin K.S."/>
            <person name="Rabeya T."/>
            <person name="Hossain A.S."/>
            <person name="Chowdhury A."/>
            <person name="Snigdha A.R."/>
            <person name="Mortoza M.S."/>
            <person name="Matin S.A."/>
            <person name="Hoque S.M.E."/>
            <person name="Islam M.K."/>
            <person name="Roy D.K."/>
            <person name="Haider R."/>
            <person name="Moosa M.M."/>
            <person name="Elias S.M."/>
            <person name="Hasan A.M."/>
            <person name="Jahan S."/>
            <person name="Shafiuddin M."/>
            <person name="Mahmood N."/>
            <person name="Shommy N.S."/>
        </authorList>
    </citation>
    <scope>NUCLEOTIDE SEQUENCE [LARGE SCALE GENOMIC DNA]</scope>
    <source>
        <strain evidence="9">cv. O-4</strain>
    </source>
</reference>
<dbReference type="Pfam" id="PF05705">
    <property type="entry name" value="DUF829"/>
    <property type="match status" value="1"/>
</dbReference>
<proteinExistence type="inferred from homology"/>